<dbReference type="PANTHER" id="PTHR21666:SF270">
    <property type="entry name" value="MUREIN HYDROLASE ACTIVATOR ENVC"/>
    <property type="match status" value="1"/>
</dbReference>
<comment type="caution">
    <text evidence="2">The sequence shown here is derived from an EMBL/GenBank/DDBJ whole genome shotgun (WGS) entry which is preliminary data.</text>
</comment>
<protein>
    <submittedName>
        <fullName evidence="2">Peptidase family M23</fullName>
    </submittedName>
</protein>
<dbReference type="SUPFAM" id="SSF51261">
    <property type="entry name" value="Duplicated hybrid motif"/>
    <property type="match status" value="1"/>
</dbReference>
<keyword evidence="3" id="KW-1185">Reference proteome</keyword>
<dbReference type="CDD" id="cd12797">
    <property type="entry name" value="M23_peptidase"/>
    <property type="match status" value="1"/>
</dbReference>
<dbReference type="InterPro" id="IPR050570">
    <property type="entry name" value="Cell_wall_metabolism_enzyme"/>
</dbReference>
<evidence type="ECO:0000259" key="1">
    <source>
        <dbReference type="Pfam" id="PF01551"/>
    </source>
</evidence>
<gene>
    <name evidence="2" type="ORF">G443_003784</name>
</gene>
<dbReference type="InterPro" id="IPR016047">
    <property type="entry name" value="M23ase_b-sheet_dom"/>
</dbReference>
<dbReference type="PANTHER" id="PTHR21666">
    <property type="entry name" value="PEPTIDASE-RELATED"/>
    <property type="match status" value="1"/>
</dbReference>
<sequence length="227" mass="23938">MVAAVAAGAFVAAGQTMQLHQPDGNNHESTADGVVPLAAAGGAAAAGHHQQFTGVGGTAPAPEVLPVTRTSDQSDEVNNIVKSQQIEQEIAAYEAELARPKFWLPAEGRYTSGFGARWGTTHYGIDVANAIGTPIRAAHDGTVIEAGPASGFGLWVRVQADDGTITVYGHINTYSVYPGQKVKAGEQIAEMGNRGFSTGPHLHFEVWDPAGRKINPEPWLNERGLYL</sequence>
<dbReference type="RefSeq" id="WP_026419457.1">
    <property type="nucleotide sequence ID" value="NZ_AUBJ02000001.1"/>
</dbReference>
<organism evidence="2 3">
    <name type="scientific">Actinoalloteichus caeruleus DSM 43889</name>
    <dbReference type="NCBI Taxonomy" id="1120930"/>
    <lineage>
        <taxon>Bacteria</taxon>
        <taxon>Bacillati</taxon>
        <taxon>Actinomycetota</taxon>
        <taxon>Actinomycetes</taxon>
        <taxon>Pseudonocardiales</taxon>
        <taxon>Pseudonocardiaceae</taxon>
        <taxon>Actinoalloteichus</taxon>
        <taxon>Actinoalloteichus cyanogriseus</taxon>
    </lineage>
</organism>
<proteinExistence type="predicted"/>
<dbReference type="InterPro" id="IPR011055">
    <property type="entry name" value="Dup_hybrid_motif"/>
</dbReference>
<dbReference type="EMBL" id="AUBJ02000001">
    <property type="protein sequence ID" value="MCP2333514.1"/>
    <property type="molecule type" value="Genomic_DNA"/>
</dbReference>
<accession>A0ABT1JMN2</accession>
<evidence type="ECO:0000313" key="3">
    <source>
        <dbReference type="Proteomes" id="UP000791080"/>
    </source>
</evidence>
<evidence type="ECO:0000313" key="2">
    <source>
        <dbReference type="EMBL" id="MCP2333514.1"/>
    </source>
</evidence>
<feature type="domain" description="M23ase beta-sheet core" evidence="1">
    <location>
        <begin position="121"/>
        <end position="216"/>
    </location>
</feature>
<reference evidence="2 3" key="1">
    <citation type="submission" date="2022-06" db="EMBL/GenBank/DDBJ databases">
        <title>Genomic Encyclopedia of Type Strains, Phase I: the one thousand microbial genomes (KMG-I) project.</title>
        <authorList>
            <person name="Kyrpides N."/>
        </authorList>
    </citation>
    <scope>NUCLEOTIDE SEQUENCE [LARGE SCALE GENOMIC DNA]</scope>
    <source>
        <strain evidence="2 3">DSM 43889</strain>
    </source>
</reference>
<dbReference type="Proteomes" id="UP000791080">
    <property type="component" value="Unassembled WGS sequence"/>
</dbReference>
<name>A0ABT1JMN2_ACTCY</name>
<dbReference type="Pfam" id="PF01551">
    <property type="entry name" value="Peptidase_M23"/>
    <property type="match status" value="1"/>
</dbReference>
<dbReference type="Gene3D" id="2.70.70.10">
    <property type="entry name" value="Glucose Permease (Domain IIA)"/>
    <property type="match status" value="1"/>
</dbReference>